<reference evidence="3" key="1">
    <citation type="journal article" date="2019" name="Int. J. Syst. Evol. Microbiol.">
        <title>The Global Catalogue of Microorganisms (GCM) 10K type strain sequencing project: providing services to taxonomists for standard genome sequencing and annotation.</title>
        <authorList>
            <consortium name="The Broad Institute Genomics Platform"/>
            <consortium name="The Broad Institute Genome Sequencing Center for Infectious Disease"/>
            <person name="Wu L."/>
            <person name="Ma J."/>
        </authorList>
    </citation>
    <scope>NUCLEOTIDE SEQUENCE [LARGE SCALE GENOMIC DNA]</scope>
    <source>
        <strain evidence="3">CCM 8939</strain>
    </source>
</reference>
<keyword evidence="3" id="KW-1185">Reference proteome</keyword>
<gene>
    <name evidence="2" type="ORF">GCM10008119_11430</name>
</gene>
<organism evidence="2 3">
    <name type="scientific">Pedobacter mendelii</name>
    <dbReference type="NCBI Taxonomy" id="1908240"/>
    <lineage>
        <taxon>Bacteria</taxon>
        <taxon>Pseudomonadati</taxon>
        <taxon>Bacteroidota</taxon>
        <taxon>Sphingobacteriia</taxon>
        <taxon>Sphingobacteriales</taxon>
        <taxon>Sphingobacteriaceae</taxon>
        <taxon>Pedobacter</taxon>
    </lineage>
</organism>
<protein>
    <recommendedName>
        <fullName evidence="4">Lipoprotein</fullName>
    </recommendedName>
</protein>
<keyword evidence="1" id="KW-0812">Transmembrane</keyword>
<keyword evidence="1" id="KW-1133">Transmembrane helix</keyword>
<feature type="transmembrane region" description="Helical" evidence="1">
    <location>
        <begin position="6"/>
        <end position="23"/>
    </location>
</feature>
<dbReference type="Proteomes" id="UP000645390">
    <property type="component" value="Unassembled WGS sequence"/>
</dbReference>
<accession>A0ABQ2BGU4</accession>
<evidence type="ECO:0008006" key="4">
    <source>
        <dbReference type="Google" id="ProtNLM"/>
    </source>
</evidence>
<dbReference type="EMBL" id="BMDJ01000002">
    <property type="protein sequence ID" value="GGI24192.1"/>
    <property type="molecule type" value="Genomic_DNA"/>
</dbReference>
<dbReference type="PROSITE" id="PS51257">
    <property type="entry name" value="PROKAR_LIPOPROTEIN"/>
    <property type="match status" value="1"/>
</dbReference>
<evidence type="ECO:0000313" key="3">
    <source>
        <dbReference type="Proteomes" id="UP000645390"/>
    </source>
</evidence>
<sequence>MQRHYLNLKVVLIIVVCFLFYGCKKDESYEQEIIRNSKAKFLKEFKNLYHRKDYLAIVNWTNYQLLENAYDKIYIFPFNNESYGVNSYYYYSIDSDNNTNAFVRIATAVLNYDDIIGNTKVRPDSQSRFTQ</sequence>
<dbReference type="RefSeq" id="WP_188412286.1">
    <property type="nucleotide sequence ID" value="NZ_BMDJ01000002.1"/>
</dbReference>
<keyword evidence="1" id="KW-0472">Membrane</keyword>
<proteinExistence type="predicted"/>
<evidence type="ECO:0000313" key="2">
    <source>
        <dbReference type="EMBL" id="GGI24192.1"/>
    </source>
</evidence>
<comment type="caution">
    <text evidence="2">The sequence shown here is derived from an EMBL/GenBank/DDBJ whole genome shotgun (WGS) entry which is preliminary data.</text>
</comment>
<evidence type="ECO:0000256" key="1">
    <source>
        <dbReference type="SAM" id="Phobius"/>
    </source>
</evidence>
<name>A0ABQ2BGU4_9SPHI</name>